<evidence type="ECO:0008006" key="8">
    <source>
        <dbReference type="Google" id="ProtNLM"/>
    </source>
</evidence>
<dbReference type="Pfam" id="PF01535">
    <property type="entry name" value="PPR"/>
    <property type="match status" value="2"/>
</dbReference>
<dbReference type="Pfam" id="PF13812">
    <property type="entry name" value="PPR_3"/>
    <property type="match status" value="1"/>
</dbReference>
<comment type="similarity">
    <text evidence="1">Belongs to the PPR family. P subfamily.</text>
</comment>
<reference evidence="6 7" key="1">
    <citation type="submission" date="2024-11" db="EMBL/GenBank/DDBJ databases">
        <title>Chromosome-level genome assembly of Eucalyptus globulus Labill. provides insights into its genome evolution.</title>
        <authorList>
            <person name="Li X."/>
        </authorList>
    </citation>
    <scope>NUCLEOTIDE SEQUENCE [LARGE SCALE GENOMIC DNA]</scope>
    <source>
        <strain evidence="6">CL2024</strain>
        <tissue evidence="6">Fresh tender leaves</tissue>
    </source>
</reference>
<gene>
    <name evidence="6" type="ORF">ACJRO7_002519</name>
</gene>
<feature type="region of interest" description="Disordered" evidence="5">
    <location>
        <begin position="27"/>
        <end position="55"/>
    </location>
</feature>
<evidence type="ECO:0000313" key="7">
    <source>
        <dbReference type="Proteomes" id="UP001634007"/>
    </source>
</evidence>
<dbReference type="InterPro" id="IPR011990">
    <property type="entry name" value="TPR-like_helical_dom_sf"/>
</dbReference>
<dbReference type="PROSITE" id="PS51375">
    <property type="entry name" value="PPR"/>
    <property type="match status" value="2"/>
</dbReference>
<evidence type="ECO:0000256" key="1">
    <source>
        <dbReference type="ARBA" id="ARBA00007626"/>
    </source>
</evidence>
<evidence type="ECO:0000313" key="6">
    <source>
        <dbReference type="EMBL" id="KAL3755476.1"/>
    </source>
</evidence>
<feature type="compositionally biased region" description="Low complexity" evidence="5">
    <location>
        <begin position="32"/>
        <end position="43"/>
    </location>
</feature>
<evidence type="ECO:0000256" key="4">
    <source>
        <dbReference type="PROSITE-ProRule" id="PRU00708"/>
    </source>
</evidence>
<keyword evidence="2" id="KW-0677">Repeat</keyword>
<dbReference type="EMBL" id="JBJKBG010000001">
    <property type="protein sequence ID" value="KAL3755476.1"/>
    <property type="molecule type" value="Genomic_DNA"/>
</dbReference>
<dbReference type="InterPro" id="IPR002885">
    <property type="entry name" value="PPR_rpt"/>
</dbReference>
<name>A0ABD3LUM9_EUCGL</name>
<dbReference type="GO" id="GO:0003729">
    <property type="term" value="F:mRNA binding"/>
    <property type="evidence" value="ECO:0007669"/>
    <property type="project" value="UniProtKB-ARBA"/>
</dbReference>
<evidence type="ECO:0000256" key="5">
    <source>
        <dbReference type="SAM" id="MobiDB-lite"/>
    </source>
</evidence>
<dbReference type="InterPro" id="IPR019734">
    <property type="entry name" value="TPR_rpt"/>
</dbReference>
<evidence type="ECO:0000256" key="2">
    <source>
        <dbReference type="ARBA" id="ARBA00022737"/>
    </source>
</evidence>
<sequence>MKLLQTSGRAPSSVMARGIASNAAFGFSPQRSSSSSSSSSLSSAEAARMGNRRPLDGPMMELFRRISPLGDPKISIVPVLDQWVAEGNSVERRPFLRLIKRMRSYRRHSHALEISMWMSDKRYIAITTVDAAVRLNLISKVHGIEQAEIFFDNVPRQLKVEKVYIALLNCYAKAKLPKKAEALLETMRHLGFPRSVLCFTNLLNLYYRTGDYGKVDTLINEMEEEKINLNRYIYSIWLSASTAASDTEKFETIVKRMKMDANFVWDWTTGVVVTSGYFRLGLLDKSLEMLKKCEGLITEKTSNAVYDFLITQYAVAGNKDEVLRVWDVYKKKRKVYNKGYNCVMNSLLKFDDIESAEMILEQWMSSDLSCDIRIPNNLIHAYSRTGNLEKAERLKNEIVQKGGKLDYMTWYHLAKGYIQNNEMSEAYDAMKKAILVCPSQWKPGLQSLTACLESIMGKESAEEAKEFIELLRAKDIISVDAQNRLLNCIYDKKASWEALSVAIGDALAYYAEAPGTLGEVDKSRGHGVWDVNVAVTDSDCESLSGEETH</sequence>
<feature type="repeat" description="PPR" evidence="4">
    <location>
        <begin position="160"/>
        <end position="194"/>
    </location>
</feature>
<proteinExistence type="inferred from homology"/>
<dbReference type="NCBIfam" id="TIGR00756">
    <property type="entry name" value="PPR"/>
    <property type="match status" value="3"/>
</dbReference>
<dbReference type="Proteomes" id="UP001634007">
    <property type="component" value="Unassembled WGS sequence"/>
</dbReference>
<keyword evidence="7" id="KW-1185">Reference proteome</keyword>
<dbReference type="PANTHER" id="PTHR45717:SF28">
    <property type="entry name" value="PENTACOTRIPEPTIDE-REPEAT REGION OF PRORP DOMAIN-CONTAINING PROTEIN"/>
    <property type="match status" value="1"/>
</dbReference>
<feature type="repeat" description="TPR" evidence="3">
    <location>
        <begin position="407"/>
        <end position="440"/>
    </location>
</feature>
<keyword evidence="3" id="KW-0802">TPR repeat</keyword>
<comment type="caution">
    <text evidence="6">The sequence shown here is derived from an EMBL/GenBank/DDBJ whole genome shotgun (WGS) entry which is preliminary data.</text>
</comment>
<feature type="repeat" description="PPR" evidence="4">
    <location>
        <begin position="371"/>
        <end position="405"/>
    </location>
</feature>
<organism evidence="6 7">
    <name type="scientific">Eucalyptus globulus</name>
    <name type="common">Tasmanian blue gum</name>
    <dbReference type="NCBI Taxonomy" id="34317"/>
    <lineage>
        <taxon>Eukaryota</taxon>
        <taxon>Viridiplantae</taxon>
        <taxon>Streptophyta</taxon>
        <taxon>Embryophyta</taxon>
        <taxon>Tracheophyta</taxon>
        <taxon>Spermatophyta</taxon>
        <taxon>Magnoliopsida</taxon>
        <taxon>eudicotyledons</taxon>
        <taxon>Gunneridae</taxon>
        <taxon>Pentapetalae</taxon>
        <taxon>rosids</taxon>
        <taxon>malvids</taxon>
        <taxon>Myrtales</taxon>
        <taxon>Myrtaceae</taxon>
        <taxon>Myrtoideae</taxon>
        <taxon>Eucalypteae</taxon>
        <taxon>Eucalyptus</taxon>
    </lineage>
</organism>
<dbReference type="PROSITE" id="PS50005">
    <property type="entry name" value="TPR"/>
    <property type="match status" value="1"/>
</dbReference>
<protein>
    <recommendedName>
        <fullName evidence="8">Pentatricopeptide repeat-containing protein</fullName>
    </recommendedName>
</protein>
<dbReference type="SUPFAM" id="SSF48452">
    <property type="entry name" value="TPR-like"/>
    <property type="match status" value="1"/>
</dbReference>
<dbReference type="AlphaFoldDB" id="A0ABD3LUM9"/>
<dbReference type="PANTHER" id="PTHR45717">
    <property type="entry name" value="OS12G0527900 PROTEIN"/>
    <property type="match status" value="1"/>
</dbReference>
<dbReference type="Gene3D" id="1.25.40.10">
    <property type="entry name" value="Tetratricopeptide repeat domain"/>
    <property type="match status" value="2"/>
</dbReference>
<accession>A0ABD3LUM9</accession>
<evidence type="ECO:0000256" key="3">
    <source>
        <dbReference type="PROSITE-ProRule" id="PRU00339"/>
    </source>
</evidence>